<keyword evidence="1" id="KW-0560">Oxidoreductase</keyword>
<evidence type="ECO:0000313" key="5">
    <source>
        <dbReference type="Proteomes" id="UP000033109"/>
    </source>
</evidence>
<dbReference type="Pfam" id="PF02826">
    <property type="entry name" value="2-Hacid_dh_C"/>
    <property type="match status" value="1"/>
</dbReference>
<dbReference type="RefSeq" id="WP_046313099.1">
    <property type="nucleotide sequence ID" value="NZ_CBCSCY010000071.1"/>
</dbReference>
<reference evidence="4 5" key="1">
    <citation type="journal article" date="2015" name="Sci. Rep.">
        <title>Unraveling adaptation of Pontibacter korlensis to radiation and infertility in desert through complete genome and comparative transcriptomic analysis.</title>
        <authorList>
            <person name="Dai J."/>
            <person name="Dai W."/>
            <person name="Qiu C."/>
            <person name="Yang Z."/>
            <person name="Zhang Y."/>
            <person name="Zhou M."/>
            <person name="Zhang L."/>
            <person name="Fang C."/>
            <person name="Gao Q."/>
            <person name="Yang Q."/>
            <person name="Li X."/>
            <person name="Wang Z."/>
            <person name="Wang Z."/>
            <person name="Jia Z."/>
            <person name="Chen X."/>
        </authorList>
    </citation>
    <scope>NUCLEOTIDE SEQUENCE [LARGE SCALE GENOMIC DNA]</scope>
    <source>
        <strain evidence="4 5">X14-1T</strain>
    </source>
</reference>
<dbReference type="SUPFAM" id="SSF52283">
    <property type="entry name" value="Formate/glycerate dehydrogenase catalytic domain-like"/>
    <property type="match status" value="1"/>
</dbReference>
<accession>A0A0E3ZIB3</accession>
<dbReference type="PANTHER" id="PTHR43333">
    <property type="entry name" value="2-HACID_DH_C DOMAIN-CONTAINING PROTEIN"/>
    <property type="match status" value="1"/>
</dbReference>
<gene>
    <name evidence="4" type="ORF">PKOR_20195</name>
</gene>
<dbReference type="PATRIC" id="fig|400092.3.peg.4425"/>
<dbReference type="AlphaFoldDB" id="A0A0E3ZIB3"/>
<evidence type="ECO:0000256" key="1">
    <source>
        <dbReference type="ARBA" id="ARBA00023002"/>
    </source>
</evidence>
<proteinExistence type="predicted"/>
<feature type="domain" description="D-isomer specific 2-hydroxyacid dehydrogenase NAD-binding" evidence="3">
    <location>
        <begin position="101"/>
        <end position="274"/>
    </location>
</feature>
<evidence type="ECO:0000259" key="3">
    <source>
        <dbReference type="Pfam" id="PF02826"/>
    </source>
</evidence>
<dbReference type="OrthoDB" id="9805416at2"/>
<dbReference type="CDD" id="cd12164">
    <property type="entry name" value="GDH_like_2"/>
    <property type="match status" value="1"/>
</dbReference>
<dbReference type="PANTHER" id="PTHR43333:SF1">
    <property type="entry name" value="D-ISOMER SPECIFIC 2-HYDROXYACID DEHYDROGENASE NAD-BINDING DOMAIN-CONTAINING PROTEIN"/>
    <property type="match status" value="1"/>
</dbReference>
<dbReference type="PROSITE" id="PS00671">
    <property type="entry name" value="D_2_HYDROXYACID_DH_3"/>
    <property type="match status" value="1"/>
</dbReference>
<dbReference type="EMBL" id="CP009621">
    <property type="protein sequence ID" value="AKD04985.1"/>
    <property type="molecule type" value="Genomic_DNA"/>
</dbReference>
<name>A0A0E3ZIB3_9BACT</name>
<dbReference type="KEGG" id="pko:PKOR_20195"/>
<dbReference type="Gene3D" id="3.40.50.720">
    <property type="entry name" value="NAD(P)-binding Rossmann-like Domain"/>
    <property type="match status" value="2"/>
</dbReference>
<evidence type="ECO:0000256" key="2">
    <source>
        <dbReference type="ARBA" id="ARBA00023027"/>
    </source>
</evidence>
<dbReference type="InterPro" id="IPR006140">
    <property type="entry name" value="D-isomer_DH_NAD-bd"/>
</dbReference>
<organism evidence="4 5">
    <name type="scientific">Pontibacter korlensis</name>
    <dbReference type="NCBI Taxonomy" id="400092"/>
    <lineage>
        <taxon>Bacteria</taxon>
        <taxon>Pseudomonadati</taxon>
        <taxon>Bacteroidota</taxon>
        <taxon>Cytophagia</taxon>
        <taxon>Cytophagales</taxon>
        <taxon>Hymenobacteraceae</taxon>
        <taxon>Pontibacter</taxon>
    </lineage>
</organism>
<dbReference type="HOGENOM" id="CLU_019796_1_0_10"/>
<keyword evidence="2" id="KW-0520">NAD</keyword>
<dbReference type="InterPro" id="IPR036291">
    <property type="entry name" value="NAD(P)-bd_dom_sf"/>
</dbReference>
<dbReference type="Proteomes" id="UP000033109">
    <property type="component" value="Chromosome"/>
</dbReference>
<dbReference type="STRING" id="400092.PKOR_20195"/>
<keyword evidence="5" id="KW-1185">Reference proteome</keyword>
<dbReference type="InterPro" id="IPR029753">
    <property type="entry name" value="D-isomer_DH_CS"/>
</dbReference>
<sequence length="309" mass="34201">MSIIIVNQGKDVTPWVKALRERRPELSLQVYPEITSTEDVEFALAWNHPPGAFKQFPNLKCISSMGAGVDHILRDPELPEAATIVRITDADLTKDMANFTLALVLNHVRGLSFYKTKEQAKEWKPQPYLRNENVTVGVMGVGVLGAEAALQLSKNGFNVIGWARTPKNIEGVQVYAGDDNLDAFLAQSDVLICLLPLTSETADILNKETFNKLPKGAFVINVARGQHLVDNDLVEMIDNGHLSGASLDVFREEPLPKDHVFWNHPAIHVTPHIASVTNPASAVAQVLENYDRLQRNEPLLNIVSLEKGY</sequence>
<dbReference type="GO" id="GO:0016616">
    <property type="term" value="F:oxidoreductase activity, acting on the CH-OH group of donors, NAD or NADP as acceptor"/>
    <property type="evidence" value="ECO:0007669"/>
    <property type="project" value="UniProtKB-ARBA"/>
</dbReference>
<dbReference type="GO" id="GO:0051287">
    <property type="term" value="F:NAD binding"/>
    <property type="evidence" value="ECO:0007669"/>
    <property type="project" value="InterPro"/>
</dbReference>
<evidence type="ECO:0000313" key="4">
    <source>
        <dbReference type="EMBL" id="AKD04985.1"/>
    </source>
</evidence>
<protein>
    <submittedName>
        <fullName evidence="4">Dehydrogenase</fullName>
    </submittedName>
</protein>
<dbReference type="SUPFAM" id="SSF51735">
    <property type="entry name" value="NAD(P)-binding Rossmann-fold domains"/>
    <property type="match status" value="1"/>
</dbReference>